<dbReference type="InterPro" id="IPR047711">
    <property type="entry name" value="CBAH"/>
</dbReference>
<evidence type="ECO:0000256" key="7">
    <source>
        <dbReference type="ARBA" id="ARBA00044806"/>
    </source>
</evidence>
<dbReference type="Gene3D" id="3.60.60.10">
    <property type="entry name" value="Penicillin V Acylase, Chain A"/>
    <property type="match status" value="1"/>
</dbReference>
<keyword evidence="3 11" id="KW-0378">Hydrolase</keyword>
<keyword evidence="4" id="KW-0443">Lipid metabolism</keyword>
<dbReference type="PANTHER" id="PTHR35527">
    <property type="entry name" value="CHOLOYLGLYCINE HYDROLASE"/>
    <property type="match status" value="1"/>
</dbReference>
<evidence type="ECO:0000256" key="8">
    <source>
        <dbReference type="ARBA" id="ARBA00047285"/>
    </source>
</evidence>
<dbReference type="SUPFAM" id="SSF56235">
    <property type="entry name" value="N-terminal nucleophile aminohydrolases (Ntn hydrolases)"/>
    <property type="match status" value="1"/>
</dbReference>
<protein>
    <recommendedName>
        <fullName evidence="5">choloylglycine hydrolase</fullName>
        <ecNumber evidence="5">3.5.1.24</ecNumber>
    </recommendedName>
    <alternativeName>
        <fullName evidence="6">Bile salt hydrolase</fullName>
    </alternativeName>
    <alternativeName>
        <fullName evidence="7">Choloylglycine hydrolase</fullName>
    </alternativeName>
</protein>
<dbReference type="GO" id="GO:0045302">
    <property type="term" value="F:choloylglycine hydrolase activity"/>
    <property type="evidence" value="ECO:0007669"/>
    <property type="project" value="UniProtKB-EC"/>
</dbReference>
<reference evidence="11 12" key="1">
    <citation type="submission" date="2024-01" db="EMBL/GenBank/DDBJ databases">
        <title>novel species in genus Adlercreutzia.</title>
        <authorList>
            <person name="Liu X."/>
        </authorList>
    </citation>
    <scope>NUCLEOTIDE SEQUENCE [LARGE SCALE GENOMIC DNA]</scope>
    <source>
        <strain evidence="11 12">R22</strain>
    </source>
</reference>
<dbReference type="InterPro" id="IPR029132">
    <property type="entry name" value="CBAH/NAAA_C"/>
</dbReference>
<gene>
    <name evidence="11" type="primary">bsh</name>
    <name evidence="11" type="ORF">VJ920_09725</name>
</gene>
<dbReference type="EMBL" id="JAYMFH010000015">
    <property type="protein sequence ID" value="MEC4295589.1"/>
    <property type="molecule type" value="Genomic_DNA"/>
</dbReference>
<dbReference type="RefSeq" id="WP_326440842.1">
    <property type="nucleotide sequence ID" value="NZ_JAYMFH010000015.1"/>
</dbReference>
<name>A0ABU6J0M6_9ACTN</name>
<accession>A0ABU6J0M6</accession>
<dbReference type="NCBIfam" id="NF038245">
    <property type="entry name" value="bile_salt_hydro"/>
    <property type="match status" value="1"/>
</dbReference>
<evidence type="ECO:0000256" key="5">
    <source>
        <dbReference type="ARBA" id="ARBA00044769"/>
    </source>
</evidence>
<evidence type="ECO:0000256" key="4">
    <source>
        <dbReference type="ARBA" id="ARBA00023098"/>
    </source>
</evidence>
<keyword evidence="12" id="KW-1185">Reference proteome</keyword>
<comment type="catalytic activity">
    <reaction evidence="9">
        <text>taurodeoxycholate + H2O = deoxycholate + taurine</text>
        <dbReference type="Rhea" id="RHEA:47556"/>
        <dbReference type="ChEBI" id="CHEBI:15377"/>
        <dbReference type="ChEBI" id="CHEBI:23614"/>
        <dbReference type="ChEBI" id="CHEBI:36261"/>
        <dbReference type="ChEBI" id="CHEBI:507393"/>
    </reaction>
    <physiologicalReaction direction="left-to-right" evidence="9">
        <dbReference type="Rhea" id="RHEA:47557"/>
    </physiologicalReaction>
</comment>
<evidence type="ECO:0000313" key="11">
    <source>
        <dbReference type="EMBL" id="MEC4295589.1"/>
    </source>
</evidence>
<evidence type="ECO:0000313" key="12">
    <source>
        <dbReference type="Proteomes" id="UP001343724"/>
    </source>
</evidence>
<evidence type="ECO:0000256" key="9">
    <source>
        <dbReference type="ARBA" id="ARBA00048897"/>
    </source>
</evidence>
<evidence type="ECO:0000256" key="6">
    <source>
        <dbReference type="ARBA" id="ARBA00044804"/>
    </source>
</evidence>
<dbReference type="CDD" id="cd00542">
    <property type="entry name" value="Ntn_PVA"/>
    <property type="match status" value="1"/>
</dbReference>
<evidence type="ECO:0000259" key="10">
    <source>
        <dbReference type="Pfam" id="PF02275"/>
    </source>
</evidence>
<dbReference type="Proteomes" id="UP001343724">
    <property type="component" value="Unassembled WGS sequence"/>
</dbReference>
<dbReference type="PANTHER" id="PTHR35527:SF2">
    <property type="entry name" value="HYDROLASE"/>
    <property type="match status" value="1"/>
</dbReference>
<comment type="similarity">
    <text evidence="2">Belongs to the peptidase C59 family.</text>
</comment>
<dbReference type="InterPro" id="IPR029055">
    <property type="entry name" value="Ntn_hydrolases_N"/>
</dbReference>
<dbReference type="InterPro" id="IPR052193">
    <property type="entry name" value="Peptidase_C59"/>
</dbReference>
<comment type="pathway">
    <text evidence="1">Lipid metabolism; bile acid biosynthesis.</text>
</comment>
<dbReference type="Pfam" id="PF02275">
    <property type="entry name" value="CBAH"/>
    <property type="match status" value="1"/>
</dbReference>
<dbReference type="EC" id="3.5.1.24" evidence="5"/>
<proteinExistence type="inferred from homology"/>
<evidence type="ECO:0000256" key="3">
    <source>
        <dbReference type="ARBA" id="ARBA00022801"/>
    </source>
</evidence>
<evidence type="ECO:0000256" key="2">
    <source>
        <dbReference type="ARBA" id="ARBA00006625"/>
    </source>
</evidence>
<comment type="catalytic activity">
    <reaction evidence="8">
        <text>cholate + taurine = taurocholate + H2O</text>
        <dbReference type="Rhea" id="RHEA:47108"/>
        <dbReference type="ChEBI" id="CHEBI:15377"/>
        <dbReference type="ChEBI" id="CHEBI:29747"/>
        <dbReference type="ChEBI" id="CHEBI:36257"/>
        <dbReference type="ChEBI" id="CHEBI:507393"/>
    </reaction>
    <physiologicalReaction direction="right-to-left" evidence="8">
        <dbReference type="Rhea" id="RHEA:47110"/>
    </physiologicalReaction>
</comment>
<sequence length="318" mass="34640">MCTGVRFTDSKGHMFFGRNLDWIEDYGQSIVFTPRHAKIPAPFLGTIEPAYACIGTAIVVDGMPCYFDAGNEAGLAVAGLNFPGYAKFAEQPVSGRVNVAAFEFPLYLVANCSTLSEVRAALQDLTVVAKAPDPKLGVADLHWLVGDATGSLVIECQADGMHVYDNDLDVLTNQPPFPWHHENVRNYMTLSAAYPEPDTWTRDTLEPFSSGAGMVGFPGGCDPASRFVRAAYTNAHHPAEEGERANVARLFRTLGGSAMPKGVGRQGDGRFEYTLYTGGYSAATKTYYFNTYEEPAYQQASLSDFDLDGTELIEVPRK</sequence>
<evidence type="ECO:0000256" key="1">
    <source>
        <dbReference type="ARBA" id="ARBA00004860"/>
    </source>
</evidence>
<feature type="domain" description="Choloylglycine hydrolase/NAAA C-terminal" evidence="10">
    <location>
        <begin position="2"/>
        <end position="313"/>
    </location>
</feature>
<organism evidence="11 12">
    <name type="scientific">Adlercreutzia shanghongiae</name>
    <dbReference type="NCBI Taxonomy" id="3111773"/>
    <lineage>
        <taxon>Bacteria</taxon>
        <taxon>Bacillati</taxon>
        <taxon>Actinomycetota</taxon>
        <taxon>Coriobacteriia</taxon>
        <taxon>Eggerthellales</taxon>
        <taxon>Eggerthellaceae</taxon>
        <taxon>Adlercreutzia</taxon>
    </lineage>
</organism>
<comment type="caution">
    <text evidence="11">The sequence shown here is derived from an EMBL/GenBank/DDBJ whole genome shotgun (WGS) entry which is preliminary data.</text>
</comment>